<dbReference type="NCBIfam" id="NF004127">
    <property type="entry name" value="PRK05617.1"/>
    <property type="match status" value="1"/>
</dbReference>
<dbReference type="PANTHER" id="PTHR43176">
    <property type="entry name" value="3-HYDROXYISOBUTYRYL-COA HYDROLASE-RELATED"/>
    <property type="match status" value="1"/>
</dbReference>
<dbReference type="Gene3D" id="3.90.226.10">
    <property type="entry name" value="2-enoyl-CoA Hydratase, Chain A, domain 1"/>
    <property type="match status" value="1"/>
</dbReference>
<reference evidence="5" key="1">
    <citation type="journal article" date="2014" name="Int. J. Syst. Evol. Microbiol.">
        <title>Complete genome sequence of Corynebacterium casei LMG S-19264T (=DSM 44701T), isolated from a smear-ripened cheese.</title>
        <authorList>
            <consortium name="US DOE Joint Genome Institute (JGI-PGF)"/>
            <person name="Walter F."/>
            <person name="Albersmeier A."/>
            <person name="Kalinowski J."/>
            <person name="Ruckert C."/>
        </authorList>
    </citation>
    <scope>NUCLEOTIDE SEQUENCE</scope>
    <source>
        <strain evidence="5">CGMCC 1.15320</strain>
    </source>
</reference>
<sequence length="360" mass="39557">MTEVLEGPVLVFRQGALGRIRLNRPKALNSLSNEMVGLVMEALDRFEAEDDVVAVLLDGAGERGLCAGGDIRAMYDAGRAGTDEGAGFLRTEYELNSRIANFPKPYIAIMDGIVMGGGIGISVHGRHRIVTERSRLAMPEVGIGFVPDVGGTWYLANASGELGTYLALTGESFAAGDAIQLGFADRMIPSDKLEELVEELGRIETVSEIEGILERFEEPAYGIVLPTYRDEIDAAFAHDDAEEIMAALERSVTPFARETRATIASKCPFSVKLALRLVRLARDAETVEECLLNEYRSGSRAIERPDFLEGVRAAVIDKDRNPRWNPPTLAGVPEQEINRCFLPREAEPQFRQRTVVHHRG</sequence>
<accession>A0A916W834</accession>
<dbReference type="Proteomes" id="UP000636264">
    <property type="component" value="Unassembled WGS sequence"/>
</dbReference>
<keyword evidence="6" id="KW-1185">Reference proteome</keyword>
<evidence type="ECO:0000256" key="1">
    <source>
        <dbReference type="ARBA" id="ARBA00001709"/>
    </source>
</evidence>
<dbReference type="SUPFAM" id="SSF52096">
    <property type="entry name" value="ClpP/crotonase"/>
    <property type="match status" value="1"/>
</dbReference>
<dbReference type="EMBL" id="BMIF01000010">
    <property type="protein sequence ID" value="GGA74760.1"/>
    <property type="molecule type" value="Genomic_DNA"/>
</dbReference>
<proteinExistence type="predicted"/>
<dbReference type="EC" id="3.1.2.4" evidence="2"/>
<protein>
    <recommendedName>
        <fullName evidence="2">3-hydroxyisobutyryl-CoA hydrolase</fullName>
        <ecNumber evidence="2">3.1.2.4</ecNumber>
    </recommendedName>
</protein>
<dbReference type="InterPro" id="IPR032259">
    <property type="entry name" value="HIBYL-CoA-H"/>
</dbReference>
<gene>
    <name evidence="5" type="ORF">GCM10011385_30980</name>
</gene>
<dbReference type="GO" id="GO:0003860">
    <property type="term" value="F:3-hydroxyisobutyryl-CoA hydrolase activity"/>
    <property type="evidence" value="ECO:0007669"/>
    <property type="project" value="UniProtKB-EC"/>
</dbReference>
<comment type="caution">
    <text evidence="5">The sequence shown here is derived from an EMBL/GenBank/DDBJ whole genome shotgun (WGS) entry which is preliminary data.</text>
</comment>
<dbReference type="RefSeq" id="WP_188722007.1">
    <property type="nucleotide sequence ID" value="NZ_BMIF01000010.1"/>
</dbReference>
<organism evidence="5 6">
    <name type="scientific">Nitratireductor aestuarii</name>
    <dbReference type="NCBI Taxonomy" id="1735103"/>
    <lineage>
        <taxon>Bacteria</taxon>
        <taxon>Pseudomonadati</taxon>
        <taxon>Pseudomonadota</taxon>
        <taxon>Alphaproteobacteria</taxon>
        <taxon>Hyphomicrobiales</taxon>
        <taxon>Phyllobacteriaceae</taxon>
        <taxon>Nitratireductor</taxon>
    </lineage>
</organism>
<reference evidence="5" key="2">
    <citation type="submission" date="2020-09" db="EMBL/GenBank/DDBJ databases">
        <authorList>
            <person name="Sun Q."/>
            <person name="Zhou Y."/>
        </authorList>
    </citation>
    <scope>NUCLEOTIDE SEQUENCE</scope>
    <source>
        <strain evidence="5">CGMCC 1.15320</strain>
    </source>
</reference>
<name>A0A916W834_9HYPH</name>
<evidence type="ECO:0000313" key="6">
    <source>
        <dbReference type="Proteomes" id="UP000636264"/>
    </source>
</evidence>
<dbReference type="Pfam" id="PF16113">
    <property type="entry name" value="ECH_2"/>
    <property type="match status" value="1"/>
</dbReference>
<dbReference type="InterPro" id="IPR045004">
    <property type="entry name" value="ECH_dom"/>
</dbReference>
<evidence type="ECO:0000256" key="3">
    <source>
        <dbReference type="ARBA" id="ARBA00022801"/>
    </source>
</evidence>
<dbReference type="GO" id="GO:0005829">
    <property type="term" value="C:cytosol"/>
    <property type="evidence" value="ECO:0007669"/>
    <property type="project" value="TreeGrafter"/>
</dbReference>
<comment type="catalytic activity">
    <reaction evidence="1">
        <text>3-hydroxy-2-methylpropanoyl-CoA + H2O = 3-hydroxy-2-methylpropanoate + CoA + H(+)</text>
        <dbReference type="Rhea" id="RHEA:20888"/>
        <dbReference type="ChEBI" id="CHEBI:11805"/>
        <dbReference type="ChEBI" id="CHEBI:15377"/>
        <dbReference type="ChEBI" id="CHEBI:15378"/>
        <dbReference type="ChEBI" id="CHEBI:57287"/>
        <dbReference type="ChEBI" id="CHEBI:57340"/>
        <dbReference type="EC" id="3.1.2.4"/>
    </reaction>
</comment>
<dbReference type="AlphaFoldDB" id="A0A916W834"/>
<dbReference type="CDD" id="cd06558">
    <property type="entry name" value="crotonase-like"/>
    <property type="match status" value="1"/>
</dbReference>
<evidence type="ECO:0000256" key="2">
    <source>
        <dbReference type="ARBA" id="ARBA00011915"/>
    </source>
</evidence>
<dbReference type="PANTHER" id="PTHR43176:SF3">
    <property type="entry name" value="3-HYDROXYISOBUTYRYL-COA HYDROLASE, MITOCHONDRIAL"/>
    <property type="match status" value="1"/>
</dbReference>
<dbReference type="GO" id="GO:0006574">
    <property type="term" value="P:L-valine catabolic process"/>
    <property type="evidence" value="ECO:0007669"/>
    <property type="project" value="TreeGrafter"/>
</dbReference>
<evidence type="ECO:0000313" key="5">
    <source>
        <dbReference type="EMBL" id="GGA74760.1"/>
    </source>
</evidence>
<keyword evidence="3 5" id="KW-0378">Hydrolase</keyword>
<evidence type="ECO:0000259" key="4">
    <source>
        <dbReference type="Pfam" id="PF16113"/>
    </source>
</evidence>
<dbReference type="InterPro" id="IPR029045">
    <property type="entry name" value="ClpP/crotonase-like_dom_sf"/>
</dbReference>
<feature type="domain" description="Enoyl-CoA hydratase/isomerase" evidence="4">
    <location>
        <begin position="18"/>
        <end position="341"/>
    </location>
</feature>